<organism evidence="2 3">
    <name type="scientific">Caenorhabditis bovis</name>
    <dbReference type="NCBI Taxonomy" id="2654633"/>
    <lineage>
        <taxon>Eukaryota</taxon>
        <taxon>Metazoa</taxon>
        <taxon>Ecdysozoa</taxon>
        <taxon>Nematoda</taxon>
        <taxon>Chromadorea</taxon>
        <taxon>Rhabditida</taxon>
        <taxon>Rhabditina</taxon>
        <taxon>Rhabditomorpha</taxon>
        <taxon>Rhabditoidea</taxon>
        <taxon>Rhabditidae</taxon>
        <taxon>Peloderinae</taxon>
        <taxon>Caenorhabditis</taxon>
    </lineage>
</organism>
<sequence length="115" mass="12914">MNHPSEFSDAYWFLGTQYNGGRMMNMWQATASTLPAMVVGQNDTHLALQQQIHAFLSLQQMCAHPLMDFKTDNNVLRTVEAAKDSDEDKEPSTSDSPPSAKRVCFLLSCVKILDF</sequence>
<comment type="caution">
    <text evidence="2">The sequence shown here is derived from an EMBL/GenBank/DDBJ whole genome shotgun (WGS) entry which is preliminary data.</text>
</comment>
<dbReference type="AlphaFoldDB" id="A0A8S1F887"/>
<evidence type="ECO:0000313" key="3">
    <source>
        <dbReference type="Proteomes" id="UP000494206"/>
    </source>
</evidence>
<feature type="region of interest" description="Disordered" evidence="1">
    <location>
        <begin position="80"/>
        <end position="100"/>
    </location>
</feature>
<protein>
    <submittedName>
        <fullName evidence="2">Uncharacterized protein</fullName>
    </submittedName>
</protein>
<feature type="compositionally biased region" description="Basic and acidic residues" evidence="1">
    <location>
        <begin position="80"/>
        <end position="92"/>
    </location>
</feature>
<name>A0A8S1F887_9PELO</name>
<dbReference type="EMBL" id="CADEPM010000009">
    <property type="protein sequence ID" value="CAB3410058.1"/>
    <property type="molecule type" value="Genomic_DNA"/>
</dbReference>
<dbReference type="Proteomes" id="UP000494206">
    <property type="component" value="Unassembled WGS sequence"/>
</dbReference>
<evidence type="ECO:0000313" key="2">
    <source>
        <dbReference type="EMBL" id="CAB3410058.1"/>
    </source>
</evidence>
<keyword evidence="3" id="KW-1185">Reference proteome</keyword>
<accession>A0A8S1F887</accession>
<gene>
    <name evidence="2" type="ORF">CBOVIS_LOCUS11624</name>
</gene>
<evidence type="ECO:0000256" key="1">
    <source>
        <dbReference type="SAM" id="MobiDB-lite"/>
    </source>
</evidence>
<proteinExistence type="predicted"/>
<reference evidence="2 3" key="1">
    <citation type="submission" date="2020-04" db="EMBL/GenBank/DDBJ databases">
        <authorList>
            <person name="Laetsch R D."/>
            <person name="Stevens L."/>
            <person name="Kumar S."/>
            <person name="Blaxter L. M."/>
        </authorList>
    </citation>
    <scope>NUCLEOTIDE SEQUENCE [LARGE SCALE GENOMIC DNA]</scope>
</reference>